<comment type="caution">
    <text evidence="8">The sequence shown here is derived from an EMBL/GenBank/DDBJ whole genome shotgun (WGS) entry which is preliminary data.</text>
</comment>
<evidence type="ECO:0000256" key="4">
    <source>
        <dbReference type="ARBA" id="ARBA00022989"/>
    </source>
</evidence>
<comment type="subcellular location">
    <subcellularLocation>
        <location evidence="1">Membrane</location>
        <topology evidence="1">Multi-pass membrane protein</topology>
    </subcellularLocation>
</comment>
<gene>
    <name evidence="8" type="ORF">CEPIT_LOCUS11919</name>
</gene>
<feature type="transmembrane region" description="Helical" evidence="6">
    <location>
        <begin position="39"/>
        <end position="62"/>
    </location>
</feature>
<proteinExistence type="predicted"/>
<evidence type="ECO:0000256" key="5">
    <source>
        <dbReference type="ARBA" id="ARBA00023136"/>
    </source>
</evidence>
<name>A0AAV0D4H0_9ASTE</name>
<feature type="transmembrane region" description="Helical" evidence="6">
    <location>
        <begin position="148"/>
        <end position="169"/>
    </location>
</feature>
<keyword evidence="4 6" id="KW-1133">Transmembrane helix</keyword>
<feature type="domain" description="ABC-2 type transporter transmembrane" evidence="7">
    <location>
        <begin position="2"/>
        <end position="188"/>
    </location>
</feature>
<dbReference type="InterPro" id="IPR013525">
    <property type="entry name" value="ABC2_TM"/>
</dbReference>
<protein>
    <recommendedName>
        <fullName evidence="7">ABC-2 type transporter transmembrane domain-containing protein</fullName>
    </recommendedName>
</protein>
<accession>A0AAV0D4H0</accession>
<keyword evidence="5 6" id="KW-0472">Membrane</keyword>
<evidence type="ECO:0000256" key="3">
    <source>
        <dbReference type="ARBA" id="ARBA00022692"/>
    </source>
</evidence>
<evidence type="ECO:0000313" key="9">
    <source>
        <dbReference type="Proteomes" id="UP001152523"/>
    </source>
</evidence>
<sequence>MSYTALRVLCTIVTALVFGTMFWGLGFKRSKAQDLFNAMGFMYTSVLFTGALHAFTVQQVVVLERRVFYRERAAGMYSAMPFSFAMIVGEVPYVLGQAIIYSGIVYSMIGFEWRGGKFWWYLLIMFLTFLYSDFLGMMSVAMTPNLDTASIFSIACFGIWNLFSGFLIPRPVSNPRSTTPPFYFIYPFFSFFPIAFFPIHTLYGEPEEYLRAAAKKY</sequence>
<dbReference type="PANTHER" id="PTHR19241">
    <property type="entry name" value="ATP-BINDING CASSETTE TRANSPORTER"/>
    <property type="match status" value="1"/>
</dbReference>
<reference evidence="8" key="1">
    <citation type="submission" date="2022-07" db="EMBL/GenBank/DDBJ databases">
        <authorList>
            <person name="Macas J."/>
            <person name="Novak P."/>
            <person name="Neumann P."/>
        </authorList>
    </citation>
    <scope>NUCLEOTIDE SEQUENCE</scope>
</reference>
<dbReference type="Proteomes" id="UP001152523">
    <property type="component" value="Unassembled WGS sequence"/>
</dbReference>
<dbReference type="AlphaFoldDB" id="A0AAV0D4H0"/>
<feature type="transmembrane region" description="Helical" evidence="6">
    <location>
        <begin position="6"/>
        <end position="27"/>
    </location>
</feature>
<evidence type="ECO:0000256" key="2">
    <source>
        <dbReference type="ARBA" id="ARBA00022448"/>
    </source>
</evidence>
<evidence type="ECO:0000256" key="6">
    <source>
        <dbReference type="SAM" id="Phobius"/>
    </source>
</evidence>
<evidence type="ECO:0000259" key="7">
    <source>
        <dbReference type="Pfam" id="PF01061"/>
    </source>
</evidence>
<dbReference type="GO" id="GO:0005886">
    <property type="term" value="C:plasma membrane"/>
    <property type="evidence" value="ECO:0007669"/>
    <property type="project" value="UniProtKB-ARBA"/>
</dbReference>
<keyword evidence="2" id="KW-0813">Transport</keyword>
<evidence type="ECO:0000256" key="1">
    <source>
        <dbReference type="ARBA" id="ARBA00004141"/>
    </source>
</evidence>
<dbReference type="Pfam" id="PF01061">
    <property type="entry name" value="ABC2_membrane"/>
    <property type="match status" value="1"/>
</dbReference>
<keyword evidence="9" id="KW-1185">Reference proteome</keyword>
<dbReference type="EMBL" id="CAMAPF010000072">
    <property type="protein sequence ID" value="CAH9092037.1"/>
    <property type="molecule type" value="Genomic_DNA"/>
</dbReference>
<organism evidence="8 9">
    <name type="scientific">Cuscuta epithymum</name>
    <dbReference type="NCBI Taxonomy" id="186058"/>
    <lineage>
        <taxon>Eukaryota</taxon>
        <taxon>Viridiplantae</taxon>
        <taxon>Streptophyta</taxon>
        <taxon>Embryophyta</taxon>
        <taxon>Tracheophyta</taxon>
        <taxon>Spermatophyta</taxon>
        <taxon>Magnoliopsida</taxon>
        <taxon>eudicotyledons</taxon>
        <taxon>Gunneridae</taxon>
        <taxon>Pentapetalae</taxon>
        <taxon>asterids</taxon>
        <taxon>lamiids</taxon>
        <taxon>Solanales</taxon>
        <taxon>Convolvulaceae</taxon>
        <taxon>Cuscuteae</taxon>
        <taxon>Cuscuta</taxon>
        <taxon>Cuscuta subgen. Cuscuta</taxon>
    </lineage>
</organism>
<feature type="transmembrane region" description="Helical" evidence="6">
    <location>
        <begin position="181"/>
        <end position="203"/>
    </location>
</feature>
<evidence type="ECO:0000313" key="8">
    <source>
        <dbReference type="EMBL" id="CAH9092037.1"/>
    </source>
</evidence>
<feature type="transmembrane region" description="Helical" evidence="6">
    <location>
        <begin position="118"/>
        <end position="142"/>
    </location>
</feature>
<keyword evidence="3 6" id="KW-0812">Transmembrane</keyword>
<feature type="transmembrane region" description="Helical" evidence="6">
    <location>
        <begin position="82"/>
        <end position="106"/>
    </location>
</feature>
<dbReference type="GO" id="GO:0140359">
    <property type="term" value="F:ABC-type transporter activity"/>
    <property type="evidence" value="ECO:0007669"/>
    <property type="project" value="InterPro"/>
</dbReference>